<feature type="compositionally biased region" description="Basic and acidic residues" evidence="1">
    <location>
        <begin position="1"/>
        <end position="13"/>
    </location>
</feature>
<gene>
    <name evidence="2" type="ORF">CAP_4670</name>
</gene>
<reference evidence="2 3" key="1">
    <citation type="submission" date="2013-05" db="EMBL/GenBank/DDBJ databases">
        <title>Genome assembly of Chondromyces apiculatus DSM 436.</title>
        <authorList>
            <person name="Sharma G."/>
            <person name="Khatri I."/>
            <person name="Kaur C."/>
            <person name="Mayilraj S."/>
            <person name="Subramanian S."/>
        </authorList>
    </citation>
    <scope>NUCLEOTIDE SEQUENCE [LARGE SCALE GENOMIC DNA]</scope>
    <source>
        <strain evidence="2 3">DSM 436</strain>
    </source>
</reference>
<organism evidence="2 3">
    <name type="scientific">Chondromyces apiculatus DSM 436</name>
    <dbReference type="NCBI Taxonomy" id="1192034"/>
    <lineage>
        <taxon>Bacteria</taxon>
        <taxon>Pseudomonadati</taxon>
        <taxon>Myxococcota</taxon>
        <taxon>Polyangia</taxon>
        <taxon>Polyangiales</taxon>
        <taxon>Polyangiaceae</taxon>
        <taxon>Chondromyces</taxon>
    </lineage>
</organism>
<proteinExistence type="predicted"/>
<accession>A0A017T4K9</accession>
<sequence>MECSHQDARERQRTKGGRRSPAPSVLIRLLPDLPQQVGRVRQVR</sequence>
<protein>
    <submittedName>
        <fullName evidence="2">Uncharacterized protein</fullName>
    </submittedName>
</protein>
<dbReference type="Proteomes" id="UP000019678">
    <property type="component" value="Unassembled WGS sequence"/>
</dbReference>
<evidence type="ECO:0000256" key="1">
    <source>
        <dbReference type="SAM" id="MobiDB-lite"/>
    </source>
</evidence>
<comment type="caution">
    <text evidence="2">The sequence shown here is derived from an EMBL/GenBank/DDBJ whole genome shotgun (WGS) entry which is preliminary data.</text>
</comment>
<evidence type="ECO:0000313" key="2">
    <source>
        <dbReference type="EMBL" id="EYF04193.1"/>
    </source>
</evidence>
<evidence type="ECO:0000313" key="3">
    <source>
        <dbReference type="Proteomes" id="UP000019678"/>
    </source>
</evidence>
<feature type="region of interest" description="Disordered" evidence="1">
    <location>
        <begin position="1"/>
        <end position="30"/>
    </location>
</feature>
<dbReference type="EMBL" id="ASRX01000037">
    <property type="protein sequence ID" value="EYF04193.1"/>
    <property type="molecule type" value="Genomic_DNA"/>
</dbReference>
<keyword evidence="3" id="KW-1185">Reference proteome</keyword>
<dbReference type="STRING" id="1192034.CAP_4670"/>
<name>A0A017T4K9_9BACT</name>
<dbReference type="AlphaFoldDB" id="A0A017T4K9"/>